<evidence type="ECO:0000256" key="6">
    <source>
        <dbReference type="SAM" id="Phobius"/>
    </source>
</evidence>
<dbReference type="PROSITE" id="PS51999">
    <property type="entry name" value="ZF_GRF"/>
    <property type="match status" value="1"/>
</dbReference>
<dbReference type="PANTHER" id="PTHR33248">
    <property type="entry name" value="ZINC ION-BINDING PROTEIN"/>
    <property type="match status" value="1"/>
</dbReference>
<keyword evidence="9" id="KW-1185">Reference proteome</keyword>
<dbReference type="InterPro" id="IPR057222">
    <property type="entry name" value="DUF7900"/>
</dbReference>
<dbReference type="InterPro" id="IPR010666">
    <property type="entry name" value="Znf_GRF"/>
</dbReference>
<evidence type="ECO:0000256" key="3">
    <source>
        <dbReference type="ARBA" id="ARBA00022833"/>
    </source>
</evidence>
<organism evidence="8 9">
    <name type="scientific">Arabidopsis arenosa</name>
    <name type="common">Sand rock-cress</name>
    <name type="synonym">Cardaminopsis arenosa</name>
    <dbReference type="NCBI Taxonomy" id="38785"/>
    <lineage>
        <taxon>Eukaryota</taxon>
        <taxon>Viridiplantae</taxon>
        <taxon>Streptophyta</taxon>
        <taxon>Embryophyta</taxon>
        <taxon>Tracheophyta</taxon>
        <taxon>Spermatophyta</taxon>
        <taxon>Magnoliopsida</taxon>
        <taxon>eudicotyledons</taxon>
        <taxon>Gunneridae</taxon>
        <taxon>Pentapetalae</taxon>
        <taxon>rosids</taxon>
        <taxon>malvids</taxon>
        <taxon>Brassicales</taxon>
        <taxon>Brassicaceae</taxon>
        <taxon>Camelineae</taxon>
        <taxon>Arabidopsis</taxon>
    </lineage>
</organism>
<accession>A0A8S2A952</accession>
<evidence type="ECO:0000313" key="9">
    <source>
        <dbReference type="Proteomes" id="UP000682877"/>
    </source>
</evidence>
<feature type="domain" description="GRF-type" evidence="7">
    <location>
        <begin position="21"/>
        <end position="66"/>
    </location>
</feature>
<dbReference type="GO" id="GO:0008270">
    <property type="term" value="F:zinc ion binding"/>
    <property type="evidence" value="ECO:0007669"/>
    <property type="project" value="UniProtKB-KW"/>
</dbReference>
<protein>
    <recommendedName>
        <fullName evidence="7">GRF-type domain-containing protein</fullName>
    </recommendedName>
</protein>
<sequence length="190" mass="22132">MMSQSSSSDANSISRRWGPLCNCGRATSVTKAWTNENPGRRFFRCGVHGFINWADEEKPFGWQKVSLLEARDEIRQLKESLKAMKEQMVGLPVSASNDHLKKHEEEKKKLEEEKKKFEAENKKLEEENKKFEAEKKKLEEEKKKHDEEKKKLENEVICANEREKMLRQLIVLSWGCFIVVIAMCLGMGKK</sequence>
<evidence type="ECO:0000256" key="1">
    <source>
        <dbReference type="ARBA" id="ARBA00022723"/>
    </source>
</evidence>
<keyword evidence="3" id="KW-0862">Zinc</keyword>
<dbReference type="AlphaFoldDB" id="A0A8S2A952"/>
<dbReference type="Pfam" id="PF25464">
    <property type="entry name" value="DUF7900"/>
    <property type="match status" value="1"/>
</dbReference>
<feature type="compositionally biased region" description="Basic and acidic residues" evidence="5">
    <location>
        <begin position="98"/>
        <end position="113"/>
    </location>
</feature>
<proteinExistence type="predicted"/>
<keyword evidence="2 4" id="KW-0863">Zinc-finger</keyword>
<dbReference type="EMBL" id="LR999455">
    <property type="protein sequence ID" value="CAE6073382.1"/>
    <property type="molecule type" value="Genomic_DNA"/>
</dbReference>
<keyword evidence="1" id="KW-0479">Metal-binding</keyword>
<evidence type="ECO:0000313" key="8">
    <source>
        <dbReference type="EMBL" id="CAE6073382.1"/>
    </source>
</evidence>
<feature type="region of interest" description="Disordered" evidence="5">
    <location>
        <begin position="128"/>
        <end position="151"/>
    </location>
</feature>
<evidence type="ECO:0000259" key="7">
    <source>
        <dbReference type="PROSITE" id="PS51999"/>
    </source>
</evidence>
<keyword evidence="6" id="KW-0812">Transmembrane</keyword>
<dbReference type="Proteomes" id="UP000682877">
    <property type="component" value="Chromosome 5"/>
</dbReference>
<feature type="transmembrane region" description="Helical" evidence="6">
    <location>
        <begin position="169"/>
        <end position="188"/>
    </location>
</feature>
<gene>
    <name evidence="8" type="ORF">AARE701A_LOCUS12329</name>
</gene>
<feature type="region of interest" description="Disordered" evidence="5">
    <location>
        <begin position="93"/>
        <end position="113"/>
    </location>
</feature>
<evidence type="ECO:0000256" key="4">
    <source>
        <dbReference type="PROSITE-ProRule" id="PRU01343"/>
    </source>
</evidence>
<keyword evidence="6" id="KW-1133">Transmembrane helix</keyword>
<name>A0A8S2A952_ARAAE</name>
<evidence type="ECO:0000256" key="5">
    <source>
        <dbReference type="SAM" id="MobiDB-lite"/>
    </source>
</evidence>
<keyword evidence="6" id="KW-0472">Membrane</keyword>
<evidence type="ECO:0000256" key="2">
    <source>
        <dbReference type="ARBA" id="ARBA00022771"/>
    </source>
</evidence>
<reference evidence="8" key="1">
    <citation type="submission" date="2021-01" db="EMBL/GenBank/DDBJ databases">
        <authorList>
            <person name="Bezrukov I."/>
        </authorList>
    </citation>
    <scope>NUCLEOTIDE SEQUENCE</scope>
</reference>